<dbReference type="eggNOG" id="COG2226">
    <property type="taxonomic scope" value="Bacteria"/>
</dbReference>
<dbReference type="GO" id="GO:0031177">
    <property type="term" value="F:phosphopantetheine binding"/>
    <property type="evidence" value="ECO:0007669"/>
    <property type="project" value="InterPro"/>
</dbReference>
<dbReference type="InterPro" id="IPR001227">
    <property type="entry name" value="Ac_transferase_dom_sf"/>
</dbReference>
<dbReference type="HOGENOM" id="CLU_000022_35_4_6"/>
<dbReference type="SUPFAM" id="SSF52151">
    <property type="entry name" value="FabD/lysophospholipase-like"/>
    <property type="match status" value="1"/>
</dbReference>
<keyword evidence="6" id="KW-0276">Fatty acid metabolism</keyword>
<comment type="pathway">
    <text evidence="1">Lipid metabolism; fatty acid biosynthesis.</text>
</comment>
<evidence type="ECO:0000259" key="10">
    <source>
        <dbReference type="PROSITE" id="PS50075"/>
    </source>
</evidence>
<dbReference type="STRING" id="349521.HCH_02963"/>
<dbReference type="Gene3D" id="3.40.366.10">
    <property type="entry name" value="Malonyl-Coenzyme A Acyl Carrier Protein, domain 2"/>
    <property type="match status" value="1"/>
</dbReference>
<dbReference type="Pfam" id="PF00109">
    <property type="entry name" value="ketoacyl-synt"/>
    <property type="match status" value="1"/>
</dbReference>
<evidence type="ECO:0000256" key="1">
    <source>
        <dbReference type="ARBA" id="ARBA00005194"/>
    </source>
</evidence>
<dbReference type="PROSITE" id="PS00012">
    <property type="entry name" value="PHOSPHOPANTETHEINE"/>
    <property type="match status" value="1"/>
</dbReference>
<protein>
    <submittedName>
        <fullName evidence="12">Polyketide synthase modules and related protein</fullName>
    </submittedName>
</protein>
<dbReference type="InterPro" id="IPR016036">
    <property type="entry name" value="Malonyl_transacylase_ACP-bd"/>
</dbReference>
<dbReference type="InterPro" id="IPR036291">
    <property type="entry name" value="NAD(P)-bd_dom_sf"/>
</dbReference>
<dbReference type="Pfam" id="PF08659">
    <property type="entry name" value="KR"/>
    <property type="match status" value="2"/>
</dbReference>
<dbReference type="InterPro" id="IPR014030">
    <property type="entry name" value="Ketoacyl_synth_N"/>
</dbReference>
<keyword evidence="5" id="KW-0808">Transferase</keyword>
<evidence type="ECO:0000256" key="2">
    <source>
        <dbReference type="ARBA" id="ARBA00006484"/>
    </source>
</evidence>
<dbReference type="PROSITE" id="PS00606">
    <property type="entry name" value="KS3_1"/>
    <property type="match status" value="1"/>
</dbReference>
<dbReference type="SUPFAM" id="SSF53335">
    <property type="entry name" value="S-adenosyl-L-methionine-dependent methyltransferases"/>
    <property type="match status" value="1"/>
</dbReference>
<dbReference type="GO" id="GO:0044550">
    <property type="term" value="P:secondary metabolite biosynthetic process"/>
    <property type="evidence" value="ECO:0007669"/>
    <property type="project" value="UniProtKB-ARBA"/>
</dbReference>
<dbReference type="InterPro" id="IPR029063">
    <property type="entry name" value="SAM-dependent_MTases_sf"/>
</dbReference>
<dbReference type="Gene3D" id="3.40.50.720">
    <property type="entry name" value="NAD(P)-binding Rossmann-like Domain"/>
    <property type="match status" value="2"/>
</dbReference>
<dbReference type="Gene3D" id="1.10.1200.10">
    <property type="entry name" value="ACP-like"/>
    <property type="match status" value="1"/>
</dbReference>
<dbReference type="InterPro" id="IPR036736">
    <property type="entry name" value="ACP-like_sf"/>
</dbReference>
<dbReference type="PANTHER" id="PTHR43775:SF51">
    <property type="entry name" value="INACTIVE PHENOLPHTHIOCEROL SYNTHESIS POLYKETIDE SYNTHASE TYPE I PKS1-RELATED"/>
    <property type="match status" value="1"/>
</dbReference>
<dbReference type="InterPro" id="IPR020841">
    <property type="entry name" value="PKS_Beta-ketoAc_synthase_dom"/>
</dbReference>
<dbReference type="Gene3D" id="3.40.50.150">
    <property type="entry name" value="Vaccinia Virus protein VP39"/>
    <property type="match status" value="1"/>
</dbReference>
<evidence type="ECO:0000256" key="7">
    <source>
        <dbReference type="ARBA" id="ARBA00023098"/>
    </source>
</evidence>
<dbReference type="FunFam" id="1.10.1200.10:FF:000016">
    <property type="entry name" value="Non-ribosomal peptide synthase"/>
    <property type="match status" value="1"/>
</dbReference>
<feature type="domain" description="Carrier" evidence="10">
    <location>
        <begin position="1865"/>
        <end position="1940"/>
    </location>
</feature>
<accession>Q2SHZ0</accession>
<dbReference type="SUPFAM" id="SSF51735">
    <property type="entry name" value="NAD(P)-binding Rossmann-fold domains"/>
    <property type="match status" value="2"/>
</dbReference>
<keyword evidence="7" id="KW-0443">Lipid metabolism</keyword>
<dbReference type="Pfam" id="PF08242">
    <property type="entry name" value="Methyltransf_12"/>
    <property type="match status" value="1"/>
</dbReference>
<dbReference type="PANTHER" id="PTHR43775">
    <property type="entry name" value="FATTY ACID SYNTHASE"/>
    <property type="match status" value="1"/>
</dbReference>
<sequence length="1957" mass="213992">MTDTLSQDIPADAIAIVGMACRFPGADDIEGFWRNLLDGVVSTTRFTREQLLQAGVPAALIDHPDYVPIKGVVNDYDKFDAAFFGYTPREAEMMDPQHRLFLESCWRALEDAGHTGQGEENRIGVFAGVGMPTYILRNIIPHPEYTGPDMDYQLLIGNDKDFAATRVSYKMDLKGPSFNVNTACSTSLVAVHLACQSLLSCQCDMALAGASTLRAPQEEGYLYQEGGIPSPDGQCRAFDADAQGVVGGSGVGVVLLRRLEDALEDGDDIYAVIRGSAINNDGADKIGYTAPSVDGEAAVIAEAQALADISADTISYVEAHGTGTPLGDPIEVAALTKAFRLTTARKGFCALGSVKTNFGHLDTAAGMAGLIKAALAIKHGKIPSSRHFQRPNPKLDLENSPFFVNAETVDWPAHLPRRAGVSSFGVGGTNSHVVLEQAPDAYARPHAAQDTEATLPQLLLVSARTDTALKQAQAQLREHLHDLPARALPDVAFTLACGRRRLEQRAYAVCHGEAADFHERTHPEERPIHKLAFLLTGQGSQYAGMARSLYRRYASFRRDLDQCADLLQPLLNRDIRSLLCDDKEKDRALTPTALAQPLNFALEYALARLLQSWGLQPDALLGHSLGEYVAACLAKVFALPDALRLLVERGRLMQDTAAGAMLVVSLGEGSIIPYLRAHAGDKGYGQRLSLAAVNSPECCTLSGPPAAIEQLQTRLIAEGVTCQRLNASGAFHSPAMEPVAEPLRERLRSLRLQPPQIPIVSNLSGDLLRPEQATDPDYWVRHMLEPVRFADGLQTLRREGVDVCVEVGAGRALTALAHQQGWRHDALSLIPPASRRDHPEKLLLETLGELWRRGCDLDWRAYYAGVINAAAPETRRRYQRLHLPGYPFARQRHWIDPPTTPASTPTTRASRAEPPLRDWFYAPSWRRLPLCNDIAGQTGDEQAVSTPRNWLVLVDDSQMARGLREEIERRGDRMTQVRSTYERSAAGSDRASEDCLRLDPERTEDFQALFAQLQADGKSPDFILHAWACTPQINAADPQEHSEKLLNLGYSSLIRLIQQFDSLTTPMPMLCAVTATAQSVLGDETITPELAALMGPIKVAPLEYAGLQSQCIDVVPPQSEAQWEALCRDLIDLAQRPGDTPLLALRGLTPTQPPRHQRWVCEFTPTTTSAVRDPQQLPLRDDGVYLITGGLGGIGLQLAECVAQQCRARLILAGRQPAPAWSEDADANQGGLIAQLPDPKRIAALETELKDELAIQSVDAHPGLRADLHGLCSAYLAQFIGALWREHMDGADAVSVDKFMTACGLDARFDKFFRWMFAILAEDGVVELENDQVRLSPALEQLPDPGALRAQVSQRYPGFAPMLEFLDHCVSHYRPALTGEVDAISVLYPSGQGDKLKKAAAETVEHTHHRLYGLLLQRLLRELIQARAAQPDARPLRILEIGAGAGILTDWIAPALREANVEYWFTDIGRSFVMAAEQRFQQDPALAGKMRFAKYDASLPPEKQGLDPHSFDLVIELDAVHATADLPATMGQTRRLLAPGGLLCLLESTHTERWTNMAYGLAAGWWCFADGLRENCPLLSLPQWRELLESLGYTNVRAFPGEDMAPQDVDCGLILAAAGDADVAEPFALVSPDAERGLRDRSAKLRRLRSLGAQVMTLQLDIADLSALQEQLTQAQRRFGPINGLIHCAASENRGPIQLKQPDPGKGEFAAKTHGVRNLLATLAVKDLDFVALSSSTSAVAPGVGDAEYCASNSCVDAFAHQLRSQGVAALSINWERWRHVGMACAYEALYRQKTGQDPEGGMDPATGADAFLRMLSQRGLSQVLMSRRRIDVLLRDARDANLQRIVEHSRLTKATPDEHAGANAPATDLERDIAAIWREVLGVKVVGRHDNFHDLGGDSLIAIKMASRLKSRFSPDISMQALFDYPSVAAFAAWLQRTCPEALDAKLSEEMDEGVL</sequence>
<evidence type="ECO:0000256" key="8">
    <source>
        <dbReference type="ARBA" id="ARBA00023268"/>
    </source>
</evidence>
<dbReference type="InterPro" id="IPR032821">
    <property type="entry name" value="PKS_assoc"/>
</dbReference>
<gene>
    <name evidence="12" type="ordered locus">HCH_02963</name>
</gene>
<evidence type="ECO:0000313" key="12">
    <source>
        <dbReference type="EMBL" id="ABC29734.1"/>
    </source>
</evidence>
<dbReference type="EMBL" id="CP000155">
    <property type="protein sequence ID" value="ABC29734.1"/>
    <property type="molecule type" value="Genomic_DNA"/>
</dbReference>
<dbReference type="Pfam" id="PF02801">
    <property type="entry name" value="Ketoacyl-synt_C"/>
    <property type="match status" value="1"/>
</dbReference>
<dbReference type="SMART" id="SM00823">
    <property type="entry name" value="PKS_PP"/>
    <property type="match status" value="1"/>
</dbReference>
<reference evidence="12 13" key="1">
    <citation type="journal article" date="2005" name="Nucleic Acids Res.">
        <title>Genomic blueprint of Hahella chejuensis, a marine microbe producing an algicidal agent.</title>
        <authorList>
            <person name="Jeong H."/>
            <person name="Yim J.H."/>
            <person name="Lee C."/>
            <person name="Choi S.-H."/>
            <person name="Park Y.K."/>
            <person name="Yoon S.H."/>
            <person name="Hur C.-G."/>
            <person name="Kang H.-Y."/>
            <person name="Kim D."/>
            <person name="Lee H.H."/>
            <person name="Park K.H."/>
            <person name="Park S.-H."/>
            <person name="Park H.-S."/>
            <person name="Lee H.K."/>
            <person name="Oh T.K."/>
            <person name="Kim J.F."/>
        </authorList>
    </citation>
    <scope>NUCLEOTIDE SEQUENCE [LARGE SCALE GENOMIC DNA]</scope>
    <source>
        <strain evidence="12 13">KCTC 2396</strain>
    </source>
</reference>
<dbReference type="Proteomes" id="UP000000238">
    <property type="component" value="Chromosome"/>
</dbReference>
<dbReference type="InterPro" id="IPR009081">
    <property type="entry name" value="PP-bd_ACP"/>
</dbReference>
<dbReference type="InterPro" id="IPR014031">
    <property type="entry name" value="Ketoacyl_synth_C"/>
</dbReference>
<keyword evidence="8" id="KW-0511">Multifunctional enzyme</keyword>
<dbReference type="InterPro" id="IPR014043">
    <property type="entry name" value="Acyl_transferase_dom"/>
</dbReference>
<dbReference type="PROSITE" id="PS50075">
    <property type="entry name" value="CARRIER"/>
    <property type="match status" value="1"/>
</dbReference>
<dbReference type="CDD" id="cd00833">
    <property type="entry name" value="PKS"/>
    <property type="match status" value="1"/>
</dbReference>
<evidence type="ECO:0000256" key="3">
    <source>
        <dbReference type="ARBA" id="ARBA00022450"/>
    </source>
</evidence>
<dbReference type="FunFam" id="3.40.47.10:FF:000042">
    <property type="entry name" value="Polyketide synthase Pks13"/>
    <property type="match status" value="1"/>
</dbReference>
<name>Q2SHZ0_HAHCH</name>
<dbReference type="InterPro" id="IPR006162">
    <property type="entry name" value="Ppantetheine_attach_site"/>
</dbReference>
<dbReference type="RefSeq" id="WP_011396803.1">
    <property type="nucleotide sequence ID" value="NC_007645.1"/>
</dbReference>
<proteinExistence type="inferred from homology"/>
<dbReference type="GO" id="GO:0004312">
    <property type="term" value="F:fatty acid synthase activity"/>
    <property type="evidence" value="ECO:0007669"/>
    <property type="project" value="TreeGrafter"/>
</dbReference>
<dbReference type="InterPro" id="IPR057326">
    <property type="entry name" value="KR_dom"/>
</dbReference>
<dbReference type="Pfam" id="PF16197">
    <property type="entry name" value="KAsynt_C_assoc"/>
    <property type="match status" value="1"/>
</dbReference>
<dbReference type="CDD" id="cd02440">
    <property type="entry name" value="AdoMet_MTases"/>
    <property type="match status" value="1"/>
</dbReference>
<dbReference type="SMART" id="SM00825">
    <property type="entry name" value="PKS_KS"/>
    <property type="match status" value="1"/>
</dbReference>
<dbReference type="InterPro" id="IPR050091">
    <property type="entry name" value="PKS_NRPS_Biosynth_Enz"/>
</dbReference>
<feature type="domain" description="Ketosynthase family 3 (KS3)" evidence="11">
    <location>
        <begin position="11"/>
        <end position="437"/>
    </location>
</feature>
<organism evidence="12 13">
    <name type="scientific">Hahella chejuensis (strain KCTC 2396)</name>
    <dbReference type="NCBI Taxonomy" id="349521"/>
    <lineage>
        <taxon>Bacteria</taxon>
        <taxon>Pseudomonadati</taxon>
        <taxon>Pseudomonadota</taxon>
        <taxon>Gammaproteobacteria</taxon>
        <taxon>Oceanospirillales</taxon>
        <taxon>Hahellaceae</taxon>
        <taxon>Hahella</taxon>
    </lineage>
</organism>
<dbReference type="SUPFAM" id="SSF47336">
    <property type="entry name" value="ACP-like"/>
    <property type="match status" value="1"/>
</dbReference>
<dbReference type="InterPro" id="IPR013217">
    <property type="entry name" value="Methyltransf_12"/>
</dbReference>
<keyword evidence="4" id="KW-0597">Phosphoprotein</keyword>
<feature type="region of interest" description="Disordered" evidence="9">
    <location>
        <begin position="892"/>
        <end position="911"/>
    </location>
</feature>
<dbReference type="InterPro" id="IPR018201">
    <property type="entry name" value="Ketoacyl_synth_AS"/>
</dbReference>
<dbReference type="OrthoDB" id="9778690at2"/>
<dbReference type="Pfam" id="PF00698">
    <property type="entry name" value="Acyl_transf_1"/>
    <property type="match status" value="1"/>
</dbReference>
<dbReference type="SUPFAM" id="SSF55048">
    <property type="entry name" value="Probable ACP-binding domain of malonyl-CoA ACP transacylase"/>
    <property type="match status" value="1"/>
</dbReference>
<dbReference type="Gene3D" id="3.30.70.3290">
    <property type="match status" value="1"/>
</dbReference>
<evidence type="ECO:0000256" key="4">
    <source>
        <dbReference type="ARBA" id="ARBA00022553"/>
    </source>
</evidence>
<dbReference type="InterPro" id="IPR020806">
    <property type="entry name" value="PKS_PP-bd"/>
</dbReference>
<comment type="similarity">
    <text evidence="2">Belongs to the short-chain dehydrogenases/reductases (SDR) family.</text>
</comment>
<dbReference type="GO" id="GO:0006633">
    <property type="term" value="P:fatty acid biosynthetic process"/>
    <property type="evidence" value="ECO:0007669"/>
    <property type="project" value="UniProtKB-UniPathway"/>
</dbReference>
<dbReference type="KEGG" id="hch:HCH_02963"/>
<dbReference type="SMART" id="SM00822">
    <property type="entry name" value="PKS_KR"/>
    <property type="match status" value="1"/>
</dbReference>
<dbReference type="UniPathway" id="UPA00094"/>
<dbReference type="InterPro" id="IPR016039">
    <property type="entry name" value="Thiolase-like"/>
</dbReference>
<dbReference type="SMART" id="SM00827">
    <property type="entry name" value="PKS_AT"/>
    <property type="match status" value="1"/>
</dbReference>
<evidence type="ECO:0000259" key="11">
    <source>
        <dbReference type="PROSITE" id="PS52004"/>
    </source>
</evidence>
<keyword evidence="3" id="KW-0596">Phosphopantetheine</keyword>
<dbReference type="Gene3D" id="3.30.70.250">
    <property type="entry name" value="Malonyl-CoA ACP transacylase, ACP-binding"/>
    <property type="match status" value="1"/>
</dbReference>
<dbReference type="PROSITE" id="PS52004">
    <property type="entry name" value="KS3_2"/>
    <property type="match status" value="1"/>
</dbReference>
<dbReference type="Pfam" id="PF00550">
    <property type="entry name" value="PP-binding"/>
    <property type="match status" value="1"/>
</dbReference>
<evidence type="ECO:0000313" key="13">
    <source>
        <dbReference type="Proteomes" id="UP000000238"/>
    </source>
</evidence>
<evidence type="ECO:0000256" key="9">
    <source>
        <dbReference type="SAM" id="MobiDB-lite"/>
    </source>
</evidence>
<dbReference type="eggNOG" id="COG3321">
    <property type="taxonomic scope" value="Bacteria"/>
</dbReference>
<evidence type="ECO:0000256" key="5">
    <source>
        <dbReference type="ARBA" id="ARBA00022679"/>
    </source>
</evidence>
<dbReference type="SUPFAM" id="SSF53901">
    <property type="entry name" value="Thiolase-like"/>
    <property type="match status" value="1"/>
</dbReference>
<keyword evidence="13" id="KW-1185">Reference proteome</keyword>
<dbReference type="InterPro" id="IPR013968">
    <property type="entry name" value="PKS_KR"/>
</dbReference>
<dbReference type="InterPro" id="IPR016035">
    <property type="entry name" value="Acyl_Trfase/lysoPLipase"/>
</dbReference>
<evidence type="ECO:0000256" key="6">
    <source>
        <dbReference type="ARBA" id="ARBA00022832"/>
    </source>
</evidence>
<dbReference type="Gene3D" id="3.40.47.10">
    <property type="match status" value="1"/>
</dbReference>
<dbReference type="GO" id="GO:0004315">
    <property type="term" value="F:3-oxoacyl-[acyl-carrier-protein] synthase activity"/>
    <property type="evidence" value="ECO:0007669"/>
    <property type="project" value="InterPro"/>
</dbReference>